<keyword evidence="1" id="KW-0812">Transmembrane</keyword>
<name>A0A561EZ71_9ACTN</name>
<proteinExistence type="predicted"/>
<dbReference type="RefSeq" id="WP_145795558.1">
    <property type="nucleotide sequence ID" value="NZ_BAAABR010000047.1"/>
</dbReference>
<keyword evidence="3" id="KW-1185">Reference proteome</keyword>
<dbReference type="Proteomes" id="UP000318416">
    <property type="component" value="Unassembled WGS sequence"/>
</dbReference>
<dbReference type="OrthoDB" id="3384074at2"/>
<organism evidence="2 3">
    <name type="scientific">Kitasatospora atroaurantiaca</name>
    <dbReference type="NCBI Taxonomy" id="285545"/>
    <lineage>
        <taxon>Bacteria</taxon>
        <taxon>Bacillati</taxon>
        <taxon>Actinomycetota</taxon>
        <taxon>Actinomycetes</taxon>
        <taxon>Kitasatosporales</taxon>
        <taxon>Streptomycetaceae</taxon>
        <taxon>Kitasatospora</taxon>
    </lineage>
</organism>
<gene>
    <name evidence="2" type="ORF">FB465_6069</name>
</gene>
<comment type="caution">
    <text evidence="2">The sequence shown here is derived from an EMBL/GenBank/DDBJ whole genome shotgun (WGS) entry which is preliminary data.</text>
</comment>
<feature type="transmembrane region" description="Helical" evidence="1">
    <location>
        <begin position="28"/>
        <end position="49"/>
    </location>
</feature>
<keyword evidence="1" id="KW-1133">Transmembrane helix</keyword>
<keyword evidence="1" id="KW-0472">Membrane</keyword>
<protein>
    <submittedName>
        <fullName evidence="2">Uncharacterized protein</fullName>
    </submittedName>
</protein>
<evidence type="ECO:0000313" key="3">
    <source>
        <dbReference type="Proteomes" id="UP000318416"/>
    </source>
</evidence>
<feature type="transmembrane region" description="Helical" evidence="1">
    <location>
        <begin position="56"/>
        <end position="74"/>
    </location>
</feature>
<accession>A0A561EZ71</accession>
<dbReference type="EMBL" id="VIVR01000001">
    <property type="protein sequence ID" value="TWE20909.1"/>
    <property type="molecule type" value="Genomic_DNA"/>
</dbReference>
<dbReference type="AlphaFoldDB" id="A0A561EZ71"/>
<evidence type="ECO:0000256" key="1">
    <source>
        <dbReference type="SAM" id="Phobius"/>
    </source>
</evidence>
<evidence type="ECO:0000313" key="2">
    <source>
        <dbReference type="EMBL" id="TWE20909.1"/>
    </source>
</evidence>
<sequence>MWSALGLLFAAVPLIAWAMVARTRQAGPVVGVALLACAGLLVAVQHGWVSASRADAHAVYVPVTGLLIGFGVLLERHQEGPGQGRWVHRRSGAVGLLVAQLALTLCGCALYVLMLAEPSEPPSARDVPKLPPGLTVVSQNSGCGTSNCYRTLVIGSTTGLSPDGIVHALGRPHETCRPNGWLLDRRDLCIGVTASDERVVLYVALNGLFD</sequence>
<reference evidence="2 3" key="1">
    <citation type="submission" date="2019-06" db="EMBL/GenBank/DDBJ databases">
        <title>Sequencing the genomes of 1000 actinobacteria strains.</title>
        <authorList>
            <person name="Klenk H.-P."/>
        </authorList>
    </citation>
    <scope>NUCLEOTIDE SEQUENCE [LARGE SCALE GENOMIC DNA]</scope>
    <source>
        <strain evidence="2 3">DSM 41649</strain>
    </source>
</reference>
<feature type="transmembrane region" description="Helical" evidence="1">
    <location>
        <begin position="94"/>
        <end position="116"/>
    </location>
</feature>